<dbReference type="InterPro" id="IPR011701">
    <property type="entry name" value="MFS"/>
</dbReference>
<organism evidence="3">
    <name type="scientific">Alexandrium monilatum</name>
    <dbReference type="NCBI Taxonomy" id="311494"/>
    <lineage>
        <taxon>Eukaryota</taxon>
        <taxon>Sar</taxon>
        <taxon>Alveolata</taxon>
        <taxon>Dinophyceae</taxon>
        <taxon>Gonyaulacales</taxon>
        <taxon>Pyrocystaceae</taxon>
        <taxon>Alexandrium</taxon>
    </lineage>
</organism>
<dbReference type="EMBL" id="HBNR01069623">
    <property type="protein sequence ID" value="CAE4643742.1"/>
    <property type="molecule type" value="Transcribed_RNA"/>
</dbReference>
<feature type="transmembrane region" description="Helical" evidence="2">
    <location>
        <begin position="399"/>
        <end position="427"/>
    </location>
</feature>
<evidence type="ECO:0000256" key="1">
    <source>
        <dbReference type="SAM" id="MobiDB-lite"/>
    </source>
</evidence>
<feature type="transmembrane region" description="Helical" evidence="2">
    <location>
        <begin position="313"/>
        <end position="336"/>
    </location>
</feature>
<feature type="transmembrane region" description="Helical" evidence="2">
    <location>
        <begin position="510"/>
        <end position="532"/>
    </location>
</feature>
<dbReference type="Pfam" id="PF07690">
    <property type="entry name" value="MFS_1"/>
    <property type="match status" value="1"/>
</dbReference>
<feature type="transmembrane region" description="Helical" evidence="2">
    <location>
        <begin position="539"/>
        <end position="559"/>
    </location>
</feature>
<name>A0A7S4SG27_9DINO</name>
<reference evidence="3" key="1">
    <citation type="submission" date="2021-01" db="EMBL/GenBank/DDBJ databases">
        <authorList>
            <person name="Corre E."/>
            <person name="Pelletier E."/>
            <person name="Niang G."/>
            <person name="Scheremetjew M."/>
            <person name="Finn R."/>
            <person name="Kale V."/>
            <person name="Holt S."/>
            <person name="Cochrane G."/>
            <person name="Meng A."/>
            <person name="Brown T."/>
            <person name="Cohen L."/>
        </authorList>
    </citation>
    <scope>NUCLEOTIDE SEQUENCE</scope>
    <source>
        <strain evidence="3">CCMP3105</strain>
    </source>
</reference>
<dbReference type="PANTHER" id="PTHR23528">
    <property type="match status" value="1"/>
</dbReference>
<feature type="transmembrane region" description="Helical" evidence="2">
    <location>
        <begin position="252"/>
        <end position="272"/>
    </location>
</feature>
<feature type="transmembrane region" description="Helical" evidence="2">
    <location>
        <begin position="222"/>
        <end position="245"/>
    </location>
</feature>
<feature type="transmembrane region" description="Helical" evidence="2">
    <location>
        <begin position="615"/>
        <end position="640"/>
    </location>
</feature>
<feature type="region of interest" description="Disordered" evidence="1">
    <location>
        <begin position="465"/>
        <end position="499"/>
    </location>
</feature>
<evidence type="ECO:0008006" key="4">
    <source>
        <dbReference type="Google" id="ProtNLM"/>
    </source>
</evidence>
<dbReference type="Gene3D" id="1.20.1250.20">
    <property type="entry name" value="MFS general substrate transporter like domains"/>
    <property type="match status" value="1"/>
</dbReference>
<proteinExistence type="predicted"/>
<dbReference type="SUPFAM" id="SSF103473">
    <property type="entry name" value="MFS general substrate transporter"/>
    <property type="match status" value="1"/>
</dbReference>
<dbReference type="AlphaFoldDB" id="A0A7S4SG27"/>
<feature type="transmembrane region" description="Helical" evidence="2">
    <location>
        <begin position="579"/>
        <end position="603"/>
    </location>
</feature>
<sequence>MCSPPRMCLTPKSLRPLGLPVRLQHLVAISALFTAAAAAPYRTDSVVIAPEAPDVALAPAFGGCSLSITRDSPWLAFHQCASAQHHALLRVAAVESVQGGGDFWGTFRWDRILGIAIFMAGIVFAVFSIKDLHCFISALVKHDTEKVTGAGRAEHGEVADGDAEKDVEDERKPWSIAGLILLTSYRFYSGFLSATWLPYLLAMEGEYLWSDKQAVFMALAKLLYGVSILFNPLFGLVGDELVAVSHGVGRRIFIRVGLTLAAVGLYICVLAGRDRAFLGFLSGIFVWRIGEGLNDVTTEAIVPELVPPSQFQIASAIKASSSILGGLFGYVLLIVFENVHYSWLYYAYPIGMFFTSLPPLYLLNSERPFVHARKEVEKTSCMDSMAQAYLSPMQFPGGFPAACLAVFLFSLGTAPMFFLLLIVRDIVGITEHDAQQQQFSLGAIVFFLSAALTSCLSGLVRAPRRDGGGAGEDGGAGDGRGTGKVGAGDRGGGAVSPSRQASNMEIKGRMLVVSMLVFGLVVITIPTIALLSDRQARTVMFYVFTVVFGGSFGTCFTIFQELTWQLLPPGVRVANAMGFNVMSRLFGVGLGNFLSGMILDLAYSGETDGYLVWGYWVMHSFSGVVVLVSIPVTFSVIGMARRVELESLTSPAVPAA</sequence>
<dbReference type="CDD" id="cd06174">
    <property type="entry name" value="MFS"/>
    <property type="match status" value="1"/>
</dbReference>
<keyword evidence="2" id="KW-0472">Membrane</keyword>
<dbReference type="PANTHER" id="PTHR23528:SF1">
    <property type="entry name" value="MAJOR FACILITATOR SUPERFAMILY (MFS) PROFILE DOMAIN-CONTAINING PROTEIN"/>
    <property type="match status" value="1"/>
</dbReference>
<keyword evidence="2" id="KW-0812">Transmembrane</keyword>
<accession>A0A7S4SG27</accession>
<protein>
    <recommendedName>
        <fullName evidence="4">Major facilitator superfamily (MFS) profile domain-containing protein</fullName>
    </recommendedName>
</protein>
<dbReference type="GO" id="GO:0022857">
    <property type="term" value="F:transmembrane transporter activity"/>
    <property type="evidence" value="ECO:0007669"/>
    <property type="project" value="InterPro"/>
</dbReference>
<dbReference type="InterPro" id="IPR036259">
    <property type="entry name" value="MFS_trans_sf"/>
</dbReference>
<feature type="transmembrane region" description="Helical" evidence="2">
    <location>
        <begin position="179"/>
        <end position="202"/>
    </location>
</feature>
<keyword evidence="2" id="KW-1133">Transmembrane helix</keyword>
<feature type="transmembrane region" description="Helical" evidence="2">
    <location>
        <begin position="439"/>
        <end position="460"/>
    </location>
</feature>
<feature type="transmembrane region" description="Helical" evidence="2">
    <location>
        <begin position="343"/>
        <end position="363"/>
    </location>
</feature>
<evidence type="ECO:0000256" key="2">
    <source>
        <dbReference type="SAM" id="Phobius"/>
    </source>
</evidence>
<feature type="transmembrane region" description="Helical" evidence="2">
    <location>
        <begin position="112"/>
        <end position="129"/>
    </location>
</feature>
<gene>
    <name evidence="3" type="ORF">AMON00008_LOCUS49334</name>
</gene>
<feature type="compositionally biased region" description="Gly residues" evidence="1">
    <location>
        <begin position="468"/>
        <end position="494"/>
    </location>
</feature>
<evidence type="ECO:0000313" key="3">
    <source>
        <dbReference type="EMBL" id="CAE4643742.1"/>
    </source>
</evidence>